<evidence type="ECO:0000256" key="3">
    <source>
        <dbReference type="RuleBase" id="RU000481"/>
    </source>
</evidence>
<evidence type="ECO:0000256" key="1">
    <source>
        <dbReference type="ARBA" id="ARBA00001933"/>
    </source>
</evidence>
<dbReference type="InterPro" id="IPR015421">
    <property type="entry name" value="PyrdxlP-dep_Trfase_major"/>
</dbReference>
<dbReference type="InterPro" id="IPR004839">
    <property type="entry name" value="Aminotransferase_I/II_large"/>
</dbReference>
<dbReference type="EC" id="2.6.1.-" evidence="3"/>
<dbReference type="AlphaFoldDB" id="A0A315YQB4"/>
<keyword evidence="3" id="KW-0808">Transferase</keyword>
<dbReference type="EMBL" id="QGDI01000003">
    <property type="protein sequence ID" value="PWJ14202.1"/>
    <property type="molecule type" value="Genomic_DNA"/>
</dbReference>
<comment type="cofactor">
    <cofactor evidence="1 3">
        <name>pyridoxal 5'-phosphate</name>
        <dbReference type="ChEBI" id="CHEBI:597326"/>
    </cofactor>
</comment>
<keyword evidence="2" id="KW-0663">Pyridoxal phosphate</keyword>
<sequence length="344" mass="37500">MINAAHGGNDLGLDIRLDLSANLNPMGMPESVRAAAVASAGCWESYPDPMCRELREKLAEKLDEDRENIVCGNGADDLIYRIASALKPQRALICAPTFAEYGKALRENGCEIREHILRESEDFVLTERILGKLSVVDMVIICTPNNPTGMTVPRELMERIAAECEKNGTYLIADESFIGFTGREKELTALNYLGRNTIVLRSFTKLYAMAGLRLGYAVCGSRAAADSIASAGQYWSVSAPAQAAGIAALDEEDYVSKTVSLISEERQFLSSELSALGCKVYPSEADYILFRSSHELGEKLLAEGILIRSCKDYSGLDGSFFRTAVGLHDDNEALVCAVRRCLDG</sequence>
<organism evidence="5 6">
    <name type="scientific">Ruminococcus flavefaciens</name>
    <dbReference type="NCBI Taxonomy" id="1265"/>
    <lineage>
        <taxon>Bacteria</taxon>
        <taxon>Bacillati</taxon>
        <taxon>Bacillota</taxon>
        <taxon>Clostridia</taxon>
        <taxon>Eubacteriales</taxon>
        <taxon>Oscillospiraceae</taxon>
        <taxon>Ruminococcus</taxon>
    </lineage>
</organism>
<comment type="similarity">
    <text evidence="3">Belongs to the class-I pyridoxal-phosphate-dependent aminotransferase family.</text>
</comment>
<dbReference type="Proteomes" id="UP000245720">
    <property type="component" value="Unassembled WGS sequence"/>
</dbReference>
<dbReference type="InterPro" id="IPR015424">
    <property type="entry name" value="PyrdxlP-dep_Trfase"/>
</dbReference>
<accession>A0A315YQB4</accession>
<reference evidence="5 6" key="1">
    <citation type="submission" date="2018-05" db="EMBL/GenBank/DDBJ databases">
        <title>The Hungate 1000. A catalogue of reference genomes from the rumen microbiome.</title>
        <authorList>
            <person name="Kelly W."/>
        </authorList>
    </citation>
    <scope>NUCLEOTIDE SEQUENCE [LARGE SCALE GENOMIC DNA]</scope>
    <source>
        <strain evidence="5 6">SAb67</strain>
    </source>
</reference>
<dbReference type="InterPro" id="IPR015422">
    <property type="entry name" value="PyrdxlP-dep_Trfase_small"/>
</dbReference>
<evidence type="ECO:0000313" key="5">
    <source>
        <dbReference type="EMBL" id="PWJ14202.1"/>
    </source>
</evidence>
<feature type="domain" description="Aminotransferase class I/classII large" evidence="4">
    <location>
        <begin position="17"/>
        <end position="330"/>
    </location>
</feature>
<dbReference type="Gene3D" id="3.40.640.10">
    <property type="entry name" value="Type I PLP-dependent aspartate aminotransferase-like (Major domain)"/>
    <property type="match status" value="1"/>
</dbReference>
<dbReference type="Gene3D" id="3.90.1150.10">
    <property type="entry name" value="Aspartate Aminotransferase, domain 1"/>
    <property type="match status" value="1"/>
</dbReference>
<dbReference type="SUPFAM" id="SSF53383">
    <property type="entry name" value="PLP-dependent transferases"/>
    <property type="match status" value="1"/>
</dbReference>
<dbReference type="PANTHER" id="PTHR42885:SF1">
    <property type="entry name" value="THREONINE-PHOSPHATE DECARBOXYLASE"/>
    <property type="match status" value="1"/>
</dbReference>
<keyword evidence="3" id="KW-0032">Aminotransferase</keyword>
<dbReference type="GO" id="GO:0008483">
    <property type="term" value="F:transaminase activity"/>
    <property type="evidence" value="ECO:0007669"/>
    <property type="project" value="UniProtKB-KW"/>
</dbReference>
<dbReference type="RefSeq" id="WP_109725971.1">
    <property type="nucleotide sequence ID" value="NZ_QGDI01000003.1"/>
</dbReference>
<comment type="caution">
    <text evidence="5">The sequence shown here is derived from an EMBL/GenBank/DDBJ whole genome shotgun (WGS) entry which is preliminary data.</text>
</comment>
<dbReference type="InterPro" id="IPR004838">
    <property type="entry name" value="NHTrfase_class1_PyrdxlP-BS"/>
</dbReference>
<dbReference type="PROSITE" id="PS00105">
    <property type="entry name" value="AA_TRANSFER_CLASS_1"/>
    <property type="match status" value="1"/>
</dbReference>
<dbReference type="PANTHER" id="PTHR42885">
    <property type="entry name" value="HISTIDINOL-PHOSPHATE AMINOTRANSFERASE-RELATED"/>
    <property type="match status" value="1"/>
</dbReference>
<protein>
    <recommendedName>
        <fullName evidence="3">Aminotransferase</fullName>
        <ecNumber evidence="3">2.6.1.-</ecNumber>
    </recommendedName>
</protein>
<evidence type="ECO:0000256" key="2">
    <source>
        <dbReference type="ARBA" id="ARBA00022898"/>
    </source>
</evidence>
<dbReference type="OrthoDB" id="9813612at2"/>
<dbReference type="Pfam" id="PF00155">
    <property type="entry name" value="Aminotran_1_2"/>
    <property type="match status" value="1"/>
</dbReference>
<proteinExistence type="inferred from homology"/>
<name>A0A315YQB4_RUMFL</name>
<evidence type="ECO:0000259" key="4">
    <source>
        <dbReference type="Pfam" id="PF00155"/>
    </source>
</evidence>
<evidence type="ECO:0000313" key="6">
    <source>
        <dbReference type="Proteomes" id="UP000245720"/>
    </source>
</evidence>
<dbReference type="GO" id="GO:0030170">
    <property type="term" value="F:pyridoxal phosphate binding"/>
    <property type="evidence" value="ECO:0007669"/>
    <property type="project" value="InterPro"/>
</dbReference>
<dbReference type="CDD" id="cd00609">
    <property type="entry name" value="AAT_like"/>
    <property type="match status" value="1"/>
</dbReference>
<gene>
    <name evidence="5" type="ORF">IE37_01137</name>
</gene>